<comment type="caution">
    <text evidence="2">The sequence shown here is derived from an EMBL/GenBank/DDBJ whole genome shotgun (WGS) entry which is preliminary data.</text>
</comment>
<accession>A0A7C9TGW8</accession>
<dbReference type="AlphaFoldDB" id="A0A7C9TGW8"/>
<dbReference type="GO" id="GO:0090529">
    <property type="term" value="P:cell septum assembly"/>
    <property type="evidence" value="ECO:0007669"/>
    <property type="project" value="InterPro"/>
</dbReference>
<evidence type="ECO:0000313" key="2">
    <source>
        <dbReference type="EMBL" id="NDY90081.1"/>
    </source>
</evidence>
<keyword evidence="2" id="KW-0131">Cell cycle</keyword>
<dbReference type="EMBL" id="JAAGOH010000002">
    <property type="protein sequence ID" value="NDY90081.1"/>
    <property type="molecule type" value="Genomic_DNA"/>
</dbReference>
<reference evidence="2 3" key="1">
    <citation type="submission" date="2020-02" db="EMBL/GenBank/DDBJ databases">
        <title>Ideonella bacterium strain TBM-1.</title>
        <authorList>
            <person name="Chen W.-M."/>
        </authorList>
    </citation>
    <scope>NUCLEOTIDE SEQUENCE [LARGE SCALE GENOMIC DNA]</scope>
    <source>
        <strain evidence="2 3">TBM-1</strain>
    </source>
</reference>
<organism evidence="2 3">
    <name type="scientific">Ideonella livida</name>
    <dbReference type="NCBI Taxonomy" id="2707176"/>
    <lineage>
        <taxon>Bacteria</taxon>
        <taxon>Pseudomonadati</taxon>
        <taxon>Pseudomonadota</taxon>
        <taxon>Betaproteobacteria</taxon>
        <taxon>Burkholderiales</taxon>
        <taxon>Sphaerotilaceae</taxon>
        <taxon>Ideonella</taxon>
    </lineage>
</organism>
<dbReference type="InterPro" id="IPR036765">
    <property type="entry name" value="ZipA_FtsZ-bd_C_sf"/>
</dbReference>
<keyword evidence="2" id="KW-0132">Cell division</keyword>
<dbReference type="SMART" id="SM00771">
    <property type="entry name" value="ZipA_C"/>
    <property type="match status" value="1"/>
</dbReference>
<name>A0A7C9TGW8_9BURK</name>
<keyword evidence="3" id="KW-1185">Reference proteome</keyword>
<proteinExistence type="predicted"/>
<evidence type="ECO:0000259" key="1">
    <source>
        <dbReference type="SMART" id="SM00771"/>
    </source>
</evidence>
<dbReference type="SUPFAM" id="SSF64383">
    <property type="entry name" value="Cell-division protein ZipA, C-terminal domain"/>
    <property type="match status" value="1"/>
</dbReference>
<evidence type="ECO:0000313" key="3">
    <source>
        <dbReference type="Proteomes" id="UP000484255"/>
    </source>
</evidence>
<gene>
    <name evidence="2" type="ORF">G3A44_02620</name>
</gene>
<dbReference type="InterPro" id="IPR007449">
    <property type="entry name" value="ZipA_FtsZ-bd_C"/>
</dbReference>
<feature type="domain" description="ZipA C-terminal FtsZ-binding" evidence="1">
    <location>
        <begin position="206"/>
        <end position="333"/>
    </location>
</feature>
<protein>
    <submittedName>
        <fullName evidence="2">Cell division protein FtsZ</fullName>
    </submittedName>
</protein>
<sequence>MTLTTGLIGLAALVVLGLAGQWWWATRRAERAARLTAAGADAADTQPMDRLEPTLLDSRLGDMATPDTLCPPLGEAARAAVVRRSVRIDPLVDAVVTLTPEQPVSGDLLRQITTQFRRAGTKPVHLEAHAPEAAEWELPQAGRRYDEVQIAVQLVNRHGPLNEIEYSEFIQAVQGLVEQFNARLDAPDMLDEVARGRELDSFCSQHDIQLTALLRSNSVSWAVSFVLQSAARHGFVATPMPGRLVLPGAQATDPPILTLSYDAQVALAEEPGQTALRELVLSLDVPQTPEGAEPFATWQLIARRLADDLDAVLVDDLGHPITLHAFSAIGAELERHYRTLAEHELAAGSAAARRIFS</sequence>
<dbReference type="RefSeq" id="WP_163455936.1">
    <property type="nucleotide sequence ID" value="NZ_JAAGOH010000002.1"/>
</dbReference>
<dbReference type="Proteomes" id="UP000484255">
    <property type="component" value="Unassembled WGS sequence"/>
</dbReference>